<accession>A0ABW1X5J7</accession>
<evidence type="ECO:0000313" key="1">
    <source>
        <dbReference type="EMBL" id="MFC6397422.1"/>
    </source>
</evidence>
<dbReference type="Proteomes" id="UP001596266">
    <property type="component" value="Unassembled WGS sequence"/>
</dbReference>
<comment type="caution">
    <text evidence="1">The sequence shown here is derived from an EMBL/GenBank/DDBJ whole genome shotgun (WGS) entry which is preliminary data.</text>
</comment>
<sequence length="78" mass="8047">MDKLTIDCGGCRNAGPACANCVVSALLGAPEMPELTHEEADAVAALAGQGLVPPLRLMPSRRGADTDSGCLWGQRLRA</sequence>
<proteinExistence type="predicted"/>
<evidence type="ECO:0000313" key="2">
    <source>
        <dbReference type="Proteomes" id="UP001596266"/>
    </source>
</evidence>
<dbReference type="RefSeq" id="WP_343885711.1">
    <property type="nucleotide sequence ID" value="NZ_BAAAKI010000010.1"/>
</dbReference>
<keyword evidence="2" id="KW-1185">Reference proteome</keyword>
<reference evidence="2" key="1">
    <citation type="journal article" date="2019" name="Int. J. Syst. Evol. Microbiol.">
        <title>The Global Catalogue of Microorganisms (GCM) 10K type strain sequencing project: providing services to taxonomists for standard genome sequencing and annotation.</title>
        <authorList>
            <consortium name="The Broad Institute Genomics Platform"/>
            <consortium name="The Broad Institute Genome Sequencing Center for Infectious Disease"/>
            <person name="Wu L."/>
            <person name="Ma J."/>
        </authorList>
    </citation>
    <scope>NUCLEOTIDE SEQUENCE [LARGE SCALE GENOMIC DNA]</scope>
    <source>
        <strain evidence="2">CGMCC 1.15277</strain>
    </source>
</reference>
<name>A0ABW1X5J7_9ACTN</name>
<organism evidence="1 2">
    <name type="scientific">Luteococcus sanguinis</name>
    <dbReference type="NCBI Taxonomy" id="174038"/>
    <lineage>
        <taxon>Bacteria</taxon>
        <taxon>Bacillati</taxon>
        <taxon>Actinomycetota</taxon>
        <taxon>Actinomycetes</taxon>
        <taxon>Propionibacteriales</taxon>
        <taxon>Propionibacteriaceae</taxon>
        <taxon>Luteococcus</taxon>
    </lineage>
</organism>
<dbReference type="EMBL" id="JBHSUA010000020">
    <property type="protein sequence ID" value="MFC6397422.1"/>
    <property type="molecule type" value="Genomic_DNA"/>
</dbReference>
<protein>
    <submittedName>
        <fullName evidence="1">Uncharacterized protein</fullName>
    </submittedName>
</protein>
<gene>
    <name evidence="1" type="ORF">ACFP57_10580</name>
</gene>